<evidence type="ECO:0000313" key="2">
    <source>
        <dbReference type="Proteomes" id="UP000192980"/>
    </source>
</evidence>
<protein>
    <submittedName>
        <fullName evidence="1">Uncharacterized protein</fullName>
    </submittedName>
</protein>
<dbReference type="Proteomes" id="UP000192980">
    <property type="component" value="Unassembled WGS sequence"/>
</dbReference>
<sequence>MITGIPNANEYKQIAMECLIQAYNSIVSVDNALTNSTPREKIWEYNQIVLRSGLVLIHQGIEGLLKSEICKTSPLLLIEKKRGDWKTLPESADENFSELYTIGGEDLLRTYYACIGAKKVHEKFLQLYEEIRVRRNKIVHGIGNEKLTPEYILTLILDTFTYLLGKDSFWEAASSKFYQHPGFQYEDEDVEWEDMIHYNKMEHLSFFLGKKTLKKHFSVDITARPYLCPHCTEKSEIATKKGAKRADSKWAFLHPNDPLGTNLSCIVCQSDFGVLREDCGKDGCKGNVKYLIEDDDDSETYICLTCWHDETREAS</sequence>
<gene>
    <name evidence="1" type="ORF">SAMN05660862_0973</name>
</gene>
<dbReference type="EMBL" id="FXAU01000001">
    <property type="protein sequence ID" value="SMG15588.1"/>
    <property type="molecule type" value="Genomic_DNA"/>
</dbReference>
<accession>A0A1X7ILZ3</accession>
<proteinExistence type="predicted"/>
<name>A0A1X7ILZ3_9SPHI</name>
<evidence type="ECO:0000313" key="1">
    <source>
        <dbReference type="EMBL" id="SMG15588.1"/>
    </source>
</evidence>
<dbReference type="OrthoDB" id="1234180at2"/>
<dbReference type="RefSeq" id="WP_085471789.1">
    <property type="nucleotide sequence ID" value="NZ_FXAU01000001.1"/>
</dbReference>
<reference evidence="1 2" key="1">
    <citation type="submission" date="2017-04" db="EMBL/GenBank/DDBJ databases">
        <authorList>
            <person name="Afonso C.L."/>
            <person name="Miller P.J."/>
            <person name="Scott M.A."/>
            <person name="Spackman E."/>
            <person name="Goraichik I."/>
            <person name="Dimitrov K.M."/>
            <person name="Suarez D.L."/>
            <person name="Swayne D.E."/>
        </authorList>
    </citation>
    <scope>NUCLEOTIDE SEQUENCE [LARGE SCALE GENOMIC DNA]</scope>
    <source>
        <strain evidence="1 2">DSM 22418</strain>
    </source>
</reference>
<dbReference type="AlphaFoldDB" id="A0A1X7ILZ3"/>
<organism evidence="1 2">
    <name type="scientific">Sphingobacterium psychroaquaticum</name>
    <dbReference type="NCBI Taxonomy" id="561061"/>
    <lineage>
        <taxon>Bacteria</taxon>
        <taxon>Pseudomonadati</taxon>
        <taxon>Bacteroidota</taxon>
        <taxon>Sphingobacteriia</taxon>
        <taxon>Sphingobacteriales</taxon>
        <taxon>Sphingobacteriaceae</taxon>
        <taxon>Sphingobacterium</taxon>
    </lineage>
</organism>
<keyword evidence="2" id="KW-1185">Reference proteome</keyword>
<dbReference type="STRING" id="561061.SAMN05660862_0973"/>